<proteinExistence type="inferred from homology"/>
<dbReference type="PROSITE" id="PS50985">
    <property type="entry name" value="GRAS"/>
    <property type="match status" value="1"/>
</dbReference>
<dbReference type="Proteomes" id="UP001054252">
    <property type="component" value="Unassembled WGS sequence"/>
</dbReference>
<keyword evidence="1" id="KW-0805">Transcription regulation</keyword>
<evidence type="ECO:0000313" key="4">
    <source>
        <dbReference type="EMBL" id="GKV39165.1"/>
    </source>
</evidence>
<dbReference type="AlphaFoldDB" id="A0AAV5LPV6"/>
<keyword evidence="5" id="KW-1185">Reference proteome</keyword>
<protein>
    <submittedName>
        <fullName evidence="4">Uncharacterized protein</fullName>
    </submittedName>
</protein>
<comment type="caution">
    <text evidence="4">The sequence shown here is derived from an EMBL/GenBank/DDBJ whole genome shotgun (WGS) entry which is preliminary data.</text>
</comment>
<sequence length="139" mass="16126">MRGAAVDALKKCAEALQHGNQSLANAEMGRVLDLTEEETEPKTRRLIGYFAQALACRTYGFHPTYLSFPSSDWKYRMCEWCDVFTTVGRTISDAVKGKRRVHVIELVQHMHIYKEWESLFDKFDELGDLRHLRLSFLVQ</sequence>
<organism evidence="4 5">
    <name type="scientific">Rubroshorea leprosula</name>
    <dbReference type="NCBI Taxonomy" id="152421"/>
    <lineage>
        <taxon>Eukaryota</taxon>
        <taxon>Viridiplantae</taxon>
        <taxon>Streptophyta</taxon>
        <taxon>Embryophyta</taxon>
        <taxon>Tracheophyta</taxon>
        <taxon>Spermatophyta</taxon>
        <taxon>Magnoliopsida</taxon>
        <taxon>eudicotyledons</taxon>
        <taxon>Gunneridae</taxon>
        <taxon>Pentapetalae</taxon>
        <taxon>rosids</taxon>
        <taxon>malvids</taxon>
        <taxon>Malvales</taxon>
        <taxon>Dipterocarpaceae</taxon>
        <taxon>Rubroshorea</taxon>
    </lineage>
</organism>
<dbReference type="InterPro" id="IPR005202">
    <property type="entry name" value="TF_GRAS"/>
</dbReference>
<comment type="caution">
    <text evidence="3">Lacks conserved residue(s) required for the propagation of feature annotation.</text>
</comment>
<evidence type="ECO:0000256" key="3">
    <source>
        <dbReference type="PROSITE-ProRule" id="PRU01191"/>
    </source>
</evidence>
<evidence type="ECO:0000313" key="5">
    <source>
        <dbReference type="Proteomes" id="UP001054252"/>
    </source>
</evidence>
<dbReference type="Pfam" id="PF03514">
    <property type="entry name" value="GRAS"/>
    <property type="match status" value="1"/>
</dbReference>
<dbReference type="EMBL" id="BPVZ01000133">
    <property type="protein sequence ID" value="GKV39165.1"/>
    <property type="molecule type" value="Genomic_DNA"/>
</dbReference>
<name>A0AAV5LPV6_9ROSI</name>
<gene>
    <name evidence="4" type="ORF">SLEP1_g46974</name>
</gene>
<reference evidence="4 5" key="1">
    <citation type="journal article" date="2021" name="Commun. Biol.">
        <title>The genome of Shorea leprosula (Dipterocarpaceae) highlights the ecological relevance of drought in aseasonal tropical rainforests.</title>
        <authorList>
            <person name="Ng K.K.S."/>
            <person name="Kobayashi M.J."/>
            <person name="Fawcett J.A."/>
            <person name="Hatakeyama M."/>
            <person name="Paape T."/>
            <person name="Ng C.H."/>
            <person name="Ang C.C."/>
            <person name="Tnah L.H."/>
            <person name="Lee C.T."/>
            <person name="Nishiyama T."/>
            <person name="Sese J."/>
            <person name="O'Brien M.J."/>
            <person name="Copetti D."/>
            <person name="Mohd Noor M.I."/>
            <person name="Ong R.C."/>
            <person name="Putra M."/>
            <person name="Sireger I.Z."/>
            <person name="Indrioko S."/>
            <person name="Kosugi Y."/>
            <person name="Izuno A."/>
            <person name="Isagi Y."/>
            <person name="Lee S.L."/>
            <person name="Shimizu K.K."/>
        </authorList>
    </citation>
    <scope>NUCLEOTIDE SEQUENCE [LARGE SCALE GENOMIC DNA]</scope>
    <source>
        <strain evidence="4">214</strain>
    </source>
</reference>
<evidence type="ECO:0000256" key="1">
    <source>
        <dbReference type="ARBA" id="ARBA00023015"/>
    </source>
</evidence>
<keyword evidence="2" id="KW-0804">Transcription</keyword>
<accession>A0AAV5LPV6</accession>
<evidence type="ECO:0000256" key="2">
    <source>
        <dbReference type="ARBA" id="ARBA00023163"/>
    </source>
</evidence>
<comment type="similarity">
    <text evidence="3">Belongs to the GRAS family.</text>
</comment>